<dbReference type="SMART" id="SM01012">
    <property type="entry name" value="ANTAR"/>
    <property type="match status" value="1"/>
</dbReference>
<keyword evidence="2" id="KW-0175">Coiled coil</keyword>
<dbReference type="RefSeq" id="WP_045087327.1">
    <property type="nucleotide sequence ID" value="NZ_LN824141.1"/>
</dbReference>
<evidence type="ECO:0000313" key="6">
    <source>
        <dbReference type="Proteomes" id="UP000032809"/>
    </source>
</evidence>
<evidence type="ECO:0000256" key="1">
    <source>
        <dbReference type="PROSITE-ProRule" id="PRU00169"/>
    </source>
</evidence>
<dbReference type="GO" id="GO:0000160">
    <property type="term" value="P:phosphorelay signal transduction system"/>
    <property type="evidence" value="ECO:0007669"/>
    <property type="project" value="InterPro"/>
</dbReference>
<keyword evidence="6" id="KW-1185">Reference proteome</keyword>
<dbReference type="SUPFAM" id="SSF52172">
    <property type="entry name" value="CheY-like"/>
    <property type="match status" value="1"/>
</dbReference>
<dbReference type="Gene3D" id="1.10.10.10">
    <property type="entry name" value="Winged helix-like DNA-binding domain superfamily/Winged helix DNA-binding domain"/>
    <property type="match status" value="1"/>
</dbReference>
<dbReference type="Proteomes" id="UP000032809">
    <property type="component" value="Chromosome I"/>
</dbReference>
<dbReference type="HOGENOM" id="CLU_000445_65_0_0"/>
<dbReference type="SMART" id="SM00448">
    <property type="entry name" value="REC"/>
    <property type="match status" value="1"/>
</dbReference>
<dbReference type="AlphaFoldDB" id="A0A0C7P0J4"/>
<evidence type="ECO:0000259" key="3">
    <source>
        <dbReference type="PROSITE" id="PS50110"/>
    </source>
</evidence>
<evidence type="ECO:0000313" key="5">
    <source>
        <dbReference type="EMBL" id="CEP77760.1"/>
    </source>
</evidence>
<reference evidence="6" key="1">
    <citation type="submission" date="2014-11" db="EMBL/GenBank/DDBJ databases">
        <authorList>
            <person name="Wibberg D."/>
        </authorList>
    </citation>
    <scope>NUCLEOTIDE SEQUENCE [LARGE SCALE GENOMIC DNA]</scope>
    <source>
        <strain evidence="6">L3</strain>
    </source>
</reference>
<sequence length="195" mass="21898">MKNLKVVVAEDEILILMGLKSNLESLGCIVIGEATNGKELIDIVLEKKPDLIIADINLPILDGLEALDIINQKMNIPSLIVSEYDDEELIQRASEIGVLGYLIKPIDESDLKAAIEIAISKFEEINKLKKELEETKDALESRKIIEKAKGIVMERLQLKEDDAMKFLQKKSRNSNKKLVDVAKDIIEADKAFRLD</sequence>
<dbReference type="STRING" id="1006576.DTL3_0434"/>
<dbReference type="PANTHER" id="PTHR43367:SF1">
    <property type="entry name" value="TWO-COMPONENT RESPONSE REGULATOR-LIKE APRR6-RELATED"/>
    <property type="match status" value="1"/>
</dbReference>
<name>A0A0C7P0J4_DEFTU</name>
<dbReference type="PANTHER" id="PTHR43367">
    <property type="match status" value="1"/>
</dbReference>
<dbReference type="InterPro" id="IPR005561">
    <property type="entry name" value="ANTAR"/>
</dbReference>
<dbReference type="InterPro" id="IPR011006">
    <property type="entry name" value="CheY-like_superfamily"/>
</dbReference>
<dbReference type="PROSITE" id="PS50921">
    <property type="entry name" value="ANTAR"/>
    <property type="match status" value="1"/>
</dbReference>
<dbReference type="EMBL" id="LN824141">
    <property type="protein sequence ID" value="CEP77760.1"/>
    <property type="molecule type" value="Genomic_DNA"/>
</dbReference>
<dbReference type="PROSITE" id="PS50110">
    <property type="entry name" value="RESPONSE_REGULATORY"/>
    <property type="match status" value="1"/>
</dbReference>
<evidence type="ECO:0000256" key="2">
    <source>
        <dbReference type="SAM" id="Coils"/>
    </source>
</evidence>
<dbReference type="PIRSF" id="PIRSF036382">
    <property type="entry name" value="RR_antiterm"/>
    <property type="match status" value="1"/>
</dbReference>
<accession>A0A0C7P0J4</accession>
<proteinExistence type="predicted"/>
<dbReference type="OrthoDB" id="9790669at2"/>
<gene>
    <name evidence="5" type="primary">amiR</name>
    <name evidence="5" type="ORF">DTL3_0434</name>
</gene>
<dbReference type="InterPro" id="IPR036388">
    <property type="entry name" value="WH-like_DNA-bd_sf"/>
</dbReference>
<dbReference type="KEGG" id="dtn:DTL3_0434"/>
<dbReference type="InterPro" id="IPR008327">
    <property type="entry name" value="Sig_transdc_resp-reg_antiterm"/>
</dbReference>
<feature type="coiled-coil region" evidence="2">
    <location>
        <begin position="115"/>
        <end position="149"/>
    </location>
</feature>
<protein>
    <submittedName>
        <fullName evidence="5">Response regulator with putative antiterminator output domain</fullName>
    </submittedName>
</protein>
<evidence type="ECO:0000259" key="4">
    <source>
        <dbReference type="PROSITE" id="PS50921"/>
    </source>
</evidence>
<dbReference type="Pfam" id="PF00072">
    <property type="entry name" value="Response_reg"/>
    <property type="match status" value="1"/>
</dbReference>
<dbReference type="GO" id="GO:0003723">
    <property type="term" value="F:RNA binding"/>
    <property type="evidence" value="ECO:0007669"/>
    <property type="project" value="InterPro"/>
</dbReference>
<organism evidence="5 6">
    <name type="scientific">Defluviitoga tunisiensis</name>
    <dbReference type="NCBI Taxonomy" id="1006576"/>
    <lineage>
        <taxon>Bacteria</taxon>
        <taxon>Thermotogati</taxon>
        <taxon>Thermotogota</taxon>
        <taxon>Thermotogae</taxon>
        <taxon>Petrotogales</taxon>
        <taxon>Petrotogaceae</taxon>
        <taxon>Defluviitoga</taxon>
    </lineage>
</organism>
<keyword evidence="1" id="KW-0597">Phosphoprotein</keyword>
<feature type="domain" description="Response regulatory" evidence="3">
    <location>
        <begin position="5"/>
        <end position="119"/>
    </location>
</feature>
<feature type="modified residue" description="4-aspartylphosphate" evidence="1">
    <location>
        <position position="55"/>
    </location>
</feature>
<dbReference type="Gene3D" id="3.40.50.2300">
    <property type="match status" value="1"/>
</dbReference>
<dbReference type="Pfam" id="PF03861">
    <property type="entry name" value="ANTAR"/>
    <property type="match status" value="1"/>
</dbReference>
<dbReference type="InterPro" id="IPR001789">
    <property type="entry name" value="Sig_transdc_resp-reg_receiver"/>
</dbReference>
<feature type="domain" description="ANTAR" evidence="4">
    <location>
        <begin position="125"/>
        <end position="186"/>
    </location>
</feature>